<dbReference type="EMBL" id="CABFOC020000044">
    <property type="protein sequence ID" value="CAH0052279.1"/>
    <property type="molecule type" value="Genomic_DNA"/>
</dbReference>
<evidence type="ECO:0000259" key="1">
    <source>
        <dbReference type="Pfam" id="PF06985"/>
    </source>
</evidence>
<evidence type="ECO:0000313" key="3">
    <source>
        <dbReference type="Proteomes" id="UP000775872"/>
    </source>
</evidence>
<dbReference type="OrthoDB" id="674604at2759"/>
<dbReference type="PANTHER" id="PTHR33112:SF16">
    <property type="entry name" value="HETEROKARYON INCOMPATIBILITY DOMAIN-CONTAINING PROTEIN"/>
    <property type="match status" value="1"/>
</dbReference>
<dbReference type="Proteomes" id="UP000775872">
    <property type="component" value="Unassembled WGS sequence"/>
</dbReference>
<proteinExistence type="predicted"/>
<feature type="domain" description="Heterokaryon incompatibility" evidence="1">
    <location>
        <begin position="267"/>
        <end position="356"/>
    </location>
</feature>
<reference evidence="2 3" key="2">
    <citation type="submission" date="2021-10" db="EMBL/GenBank/DDBJ databases">
        <authorList>
            <person name="Piombo E."/>
        </authorList>
    </citation>
    <scope>NUCLEOTIDE SEQUENCE [LARGE SCALE GENOMIC DNA]</scope>
</reference>
<dbReference type="AlphaFoldDB" id="A0A9N9ZAY0"/>
<reference evidence="3" key="1">
    <citation type="submission" date="2019-06" db="EMBL/GenBank/DDBJ databases">
        <authorList>
            <person name="Broberg M."/>
        </authorList>
    </citation>
    <scope>NUCLEOTIDE SEQUENCE [LARGE SCALE GENOMIC DNA]</scope>
</reference>
<dbReference type="Pfam" id="PF06985">
    <property type="entry name" value="HET"/>
    <property type="match status" value="1"/>
</dbReference>
<gene>
    <name evidence="2" type="ORF">CSOL1703_00015399</name>
</gene>
<protein>
    <recommendedName>
        <fullName evidence="1">Heterokaryon incompatibility domain-containing protein</fullName>
    </recommendedName>
</protein>
<keyword evidence="3" id="KW-1185">Reference proteome</keyword>
<dbReference type="InterPro" id="IPR010730">
    <property type="entry name" value="HET"/>
</dbReference>
<name>A0A9N9ZAY0_9HYPO</name>
<evidence type="ECO:0000313" key="2">
    <source>
        <dbReference type="EMBL" id="CAH0052279.1"/>
    </source>
</evidence>
<comment type="caution">
    <text evidence="2">The sequence shown here is derived from an EMBL/GenBank/DDBJ whole genome shotgun (WGS) entry which is preliminary data.</text>
</comment>
<dbReference type="PANTHER" id="PTHR33112">
    <property type="entry name" value="DOMAIN PROTEIN, PUTATIVE-RELATED"/>
    <property type="match status" value="1"/>
</dbReference>
<organism evidence="2 3">
    <name type="scientific">Clonostachys solani</name>
    <dbReference type="NCBI Taxonomy" id="160281"/>
    <lineage>
        <taxon>Eukaryota</taxon>
        <taxon>Fungi</taxon>
        <taxon>Dikarya</taxon>
        <taxon>Ascomycota</taxon>
        <taxon>Pezizomycotina</taxon>
        <taxon>Sordariomycetes</taxon>
        <taxon>Hypocreomycetidae</taxon>
        <taxon>Hypocreales</taxon>
        <taxon>Bionectriaceae</taxon>
        <taxon>Clonostachys</taxon>
    </lineage>
</organism>
<sequence>MDGNDGHLLTDTDHDVVKSISSRWFIDGFWADPATDTEIEQEKLAILGMSNEALLSHYRETAAKSRSFEDSSHWVFWAFFTGEQTLARFRNDDTVKAEILTAMSDAYYLRSRHVISNGVEHSQKLLEYAVSLREIALEMPQLREPTVRARELRKLAEIHSERLFRGGLEEPLNVINMATACLEEAANLVAEEEGGRLRAACRTLRFMGGDIGAIDCALEIPIDQIVERPVSMDSATPRRFRFIDCQSLCKKDALRMLELSHLPESYYMAISYVWQGDLRADASPSPGPFMRIKNAANADPISIDVLRIACNAALTLNCPLLWFDGMCIMQGNDYDKDWQIQNMFKVYSLCKTCLIIPGGLSRLVAIDEETRWGHRAWTLQEAIAPPSCHCLFSWPHGDCVLQTVSFAQVHEVEPGRAAVSEMRRLLNITHRKCDILQPRTGGNLGQVTIRLLGNEIEDKDSFSLNALIGALDRKGREGMGNAVWRAALARFSSRPVDFALSIMGIFGITLDPSRFAPNDKIGATVALMQAMIVEGQRPEWLGIMEELRPGQHLTMLPEFPQPDAYGRAAFGKTLGCSSWWIKDIPPGLRMDDAGYLHISASCLPIQSVRPGSDDIIFENTNGQWAQSSKKSPQIYALRLGEKCFYTAIKFPPRVIFDKYLILLAQEAKEGKFNCTGYASVEEKVINLEGWENLTLVIR</sequence>
<accession>A0A9N9ZAY0</accession>